<organism evidence="2 3">
    <name type="scientific">Bosea minatitlanensis</name>
    <dbReference type="NCBI Taxonomy" id="128782"/>
    <lineage>
        <taxon>Bacteria</taxon>
        <taxon>Pseudomonadati</taxon>
        <taxon>Pseudomonadota</taxon>
        <taxon>Alphaproteobacteria</taxon>
        <taxon>Hyphomicrobiales</taxon>
        <taxon>Boseaceae</taxon>
        <taxon>Bosea</taxon>
    </lineage>
</organism>
<dbReference type="EMBL" id="JBHSLI010000013">
    <property type="protein sequence ID" value="MFC5295659.1"/>
    <property type="molecule type" value="Genomic_DNA"/>
</dbReference>
<evidence type="ECO:0000313" key="2">
    <source>
        <dbReference type="EMBL" id="MFC5295659.1"/>
    </source>
</evidence>
<evidence type="ECO:0000256" key="1">
    <source>
        <dbReference type="SAM" id="SignalP"/>
    </source>
</evidence>
<evidence type="ECO:0000313" key="3">
    <source>
        <dbReference type="Proteomes" id="UP001595976"/>
    </source>
</evidence>
<sequence>MRRLAVSLRAGLAAAALCIALNATSAMAQIMPPVEDPVANSRALLDRLQSDGAEPFVAEVMRLLKKKGENTELSTNLRPFSKKKPDVLGLAYDRNYNDLIRVMVFYAQYDDNRYPFMYYQFTYKKIKEGWAMTNFRFENEASRTFPEGYAAP</sequence>
<dbReference type="RefSeq" id="WP_158445527.1">
    <property type="nucleotide sequence ID" value="NZ_JAOAOS010000020.1"/>
</dbReference>
<feature type="chain" id="PRO_5046635221" description="DUF4864 domain-containing protein" evidence="1">
    <location>
        <begin position="29"/>
        <end position="152"/>
    </location>
</feature>
<gene>
    <name evidence="2" type="ORF">ACFPK2_21945</name>
</gene>
<accession>A0ABW0F9J0</accession>
<evidence type="ECO:0008006" key="4">
    <source>
        <dbReference type="Google" id="ProtNLM"/>
    </source>
</evidence>
<name>A0ABW0F9J0_9HYPH</name>
<dbReference type="Proteomes" id="UP001595976">
    <property type="component" value="Unassembled WGS sequence"/>
</dbReference>
<reference evidence="3" key="1">
    <citation type="journal article" date="2019" name="Int. J. Syst. Evol. Microbiol.">
        <title>The Global Catalogue of Microorganisms (GCM) 10K type strain sequencing project: providing services to taxonomists for standard genome sequencing and annotation.</title>
        <authorList>
            <consortium name="The Broad Institute Genomics Platform"/>
            <consortium name="The Broad Institute Genome Sequencing Center for Infectious Disease"/>
            <person name="Wu L."/>
            <person name="Ma J."/>
        </authorList>
    </citation>
    <scope>NUCLEOTIDE SEQUENCE [LARGE SCALE GENOMIC DNA]</scope>
    <source>
        <strain evidence="3">CGMCC 1.15643</strain>
    </source>
</reference>
<keyword evidence="1" id="KW-0732">Signal</keyword>
<feature type="signal peptide" evidence="1">
    <location>
        <begin position="1"/>
        <end position="28"/>
    </location>
</feature>
<comment type="caution">
    <text evidence="2">The sequence shown here is derived from an EMBL/GenBank/DDBJ whole genome shotgun (WGS) entry which is preliminary data.</text>
</comment>
<keyword evidence="3" id="KW-1185">Reference proteome</keyword>
<proteinExistence type="predicted"/>
<protein>
    <recommendedName>
        <fullName evidence="4">DUF4864 domain-containing protein</fullName>
    </recommendedName>
</protein>